<gene>
    <name evidence="2" type="ORF">GCM10007907_16670</name>
</gene>
<accession>A0ABQ5YEI8</accession>
<evidence type="ECO:0000256" key="1">
    <source>
        <dbReference type="SAM" id="Phobius"/>
    </source>
</evidence>
<proteinExistence type="predicted"/>
<evidence type="ECO:0000313" key="2">
    <source>
        <dbReference type="EMBL" id="GLR12877.1"/>
    </source>
</evidence>
<protein>
    <submittedName>
        <fullName evidence="2">Uncharacterized protein</fullName>
    </submittedName>
</protein>
<dbReference type="Proteomes" id="UP001156706">
    <property type="component" value="Unassembled WGS sequence"/>
</dbReference>
<feature type="transmembrane region" description="Helical" evidence="1">
    <location>
        <begin position="12"/>
        <end position="37"/>
    </location>
</feature>
<keyword evidence="3" id="KW-1185">Reference proteome</keyword>
<reference evidence="3" key="1">
    <citation type="journal article" date="2019" name="Int. J. Syst. Evol. Microbiol.">
        <title>The Global Catalogue of Microorganisms (GCM) 10K type strain sequencing project: providing services to taxonomists for standard genome sequencing and annotation.</title>
        <authorList>
            <consortium name="The Broad Institute Genomics Platform"/>
            <consortium name="The Broad Institute Genome Sequencing Center for Infectious Disease"/>
            <person name="Wu L."/>
            <person name="Ma J."/>
        </authorList>
    </citation>
    <scope>NUCLEOTIDE SEQUENCE [LARGE SCALE GENOMIC DNA]</scope>
    <source>
        <strain evidence="3">NBRC 110044</strain>
    </source>
</reference>
<keyword evidence="1" id="KW-0812">Transmembrane</keyword>
<name>A0ABQ5YEI8_9NEIS</name>
<dbReference type="EMBL" id="BSOG01000002">
    <property type="protein sequence ID" value="GLR12877.1"/>
    <property type="molecule type" value="Genomic_DNA"/>
</dbReference>
<comment type="caution">
    <text evidence="2">The sequence shown here is derived from an EMBL/GenBank/DDBJ whole genome shotgun (WGS) entry which is preliminary data.</text>
</comment>
<keyword evidence="1" id="KW-1133">Transmembrane helix</keyword>
<evidence type="ECO:0000313" key="3">
    <source>
        <dbReference type="Proteomes" id="UP001156706"/>
    </source>
</evidence>
<organism evidence="2 3">
    <name type="scientific">Chitinimonas prasina</name>
    <dbReference type="NCBI Taxonomy" id="1434937"/>
    <lineage>
        <taxon>Bacteria</taxon>
        <taxon>Pseudomonadati</taxon>
        <taxon>Pseudomonadota</taxon>
        <taxon>Betaproteobacteria</taxon>
        <taxon>Neisseriales</taxon>
        <taxon>Chitinibacteraceae</taxon>
        <taxon>Chitinimonas</taxon>
    </lineage>
</organism>
<keyword evidence="1" id="KW-0472">Membrane</keyword>
<sequence length="62" mass="6365">MVAASHKMPIGLAIGVVPLCGGMVSGFMIPASAWFIALDLLLAYLPRAWLGVRIGGSGVTIP</sequence>